<evidence type="ECO:0000256" key="13">
    <source>
        <dbReference type="PIRSR" id="PIRSR601382-3"/>
    </source>
</evidence>
<feature type="region of interest" description="Disordered" evidence="15">
    <location>
        <begin position="411"/>
        <end position="443"/>
    </location>
</feature>
<comment type="similarity">
    <text evidence="3 14">Belongs to the glycosyl hydrolase 47 family.</text>
</comment>
<evidence type="ECO:0000256" key="16">
    <source>
        <dbReference type="SAM" id="SignalP"/>
    </source>
</evidence>
<feature type="chain" id="PRO_5034192585" description="alpha-1,2-Mannosidase" evidence="16">
    <location>
        <begin position="17"/>
        <end position="611"/>
    </location>
</feature>
<dbReference type="Gene3D" id="1.50.10.10">
    <property type="match status" value="2"/>
</dbReference>
<comment type="catalytic activity">
    <reaction evidence="10">
        <text>N(4)-(alpha-D-Man-(1-&gt;2)-alpha-D-Man-(1-&gt;2)-alpha-D-Man-(1-&gt;3)-[alpha-D-Man-(1-&gt;2)-alpha-D-Man-(1-&gt;3)-[alpha-D-Man-(1-&gt;2)-alpha-D-Man-(1-&gt;6)]-alpha-D-Man-(1-&gt;6)]-beta-D-Man-(1-&gt;4)-beta-D-GlcNAc-(1-&gt;4)-beta-D-GlcNAc)-L-asparaginyl-[protein] (N-glucan mannose isomer 9A1,2,3B1,2,3) + 4 H2O = N(4)-(alpha-D-Man-(1-&gt;3)-[alpha-D-Man-(1-&gt;3)-[alpha-D-Man-(1-&gt;6)]-alpha-D-Man-(1-&gt;6)]-beta-D-Man-(1-&gt;4)-beta-D-GlcNAc-(1-&gt;4)-beta-D-GlcNAc)-L-asparaginyl-[protein] (N-glucan mannose isomer 5A1,2) + 4 beta-D-mannose</text>
        <dbReference type="Rhea" id="RHEA:56008"/>
        <dbReference type="Rhea" id="RHEA-COMP:14356"/>
        <dbReference type="Rhea" id="RHEA-COMP:14367"/>
        <dbReference type="ChEBI" id="CHEBI:15377"/>
        <dbReference type="ChEBI" id="CHEBI:28563"/>
        <dbReference type="ChEBI" id="CHEBI:59087"/>
        <dbReference type="ChEBI" id="CHEBI:139493"/>
        <dbReference type="EC" id="3.2.1.113"/>
    </reaction>
</comment>
<evidence type="ECO:0000313" key="18">
    <source>
        <dbReference type="Proteomes" id="UP000433883"/>
    </source>
</evidence>
<evidence type="ECO:0000256" key="9">
    <source>
        <dbReference type="ARBA" id="ARBA00047669"/>
    </source>
</evidence>
<feature type="active site" description="Proton donor" evidence="11">
    <location>
        <position position="379"/>
    </location>
</feature>
<dbReference type="PANTHER" id="PTHR11742">
    <property type="entry name" value="MANNOSYL-OLIGOSACCHARIDE ALPHA-1,2-MANNOSIDASE-RELATED"/>
    <property type="match status" value="1"/>
</dbReference>
<dbReference type="InterPro" id="IPR050749">
    <property type="entry name" value="Glycosyl_Hydrolase_47"/>
</dbReference>
<dbReference type="GO" id="GO:0005783">
    <property type="term" value="C:endoplasmic reticulum"/>
    <property type="evidence" value="ECO:0007669"/>
    <property type="project" value="TreeGrafter"/>
</dbReference>
<gene>
    <name evidence="17" type="ORF">BLS_008166</name>
</gene>
<dbReference type="Pfam" id="PF01532">
    <property type="entry name" value="Glyco_hydro_47"/>
    <property type="match status" value="1"/>
</dbReference>
<evidence type="ECO:0000256" key="1">
    <source>
        <dbReference type="ARBA" id="ARBA00001913"/>
    </source>
</evidence>
<comment type="cofactor">
    <cofactor evidence="1 12">
        <name>Ca(2+)</name>
        <dbReference type="ChEBI" id="CHEBI:29108"/>
    </cofactor>
</comment>
<dbReference type="GO" id="GO:0005509">
    <property type="term" value="F:calcium ion binding"/>
    <property type="evidence" value="ECO:0007669"/>
    <property type="project" value="InterPro"/>
</dbReference>
<evidence type="ECO:0000256" key="10">
    <source>
        <dbReference type="ARBA" id="ARBA00048605"/>
    </source>
</evidence>
<evidence type="ECO:0000256" key="5">
    <source>
        <dbReference type="ARBA" id="ARBA00022801"/>
    </source>
</evidence>
<protein>
    <recommendedName>
        <fullName evidence="14">alpha-1,2-Mannosidase</fullName>
        <ecNumber evidence="14">3.2.1.-</ecNumber>
    </recommendedName>
</protein>
<dbReference type="AlphaFoldDB" id="A0A8H3V0M0"/>
<evidence type="ECO:0000256" key="11">
    <source>
        <dbReference type="PIRSR" id="PIRSR601382-1"/>
    </source>
</evidence>
<feature type="active site" description="Proton donor" evidence="11">
    <location>
        <position position="125"/>
    </location>
</feature>
<proteinExistence type="inferred from homology"/>
<evidence type="ECO:0000313" key="17">
    <source>
        <dbReference type="EMBL" id="KAE9980837.1"/>
    </source>
</evidence>
<feature type="disulfide bond" evidence="13">
    <location>
        <begin position="336"/>
        <end position="365"/>
    </location>
</feature>
<keyword evidence="5 14" id="KW-0378">Hydrolase</keyword>
<dbReference type="SUPFAM" id="SSF48225">
    <property type="entry name" value="Seven-hairpin glycosidases"/>
    <property type="match status" value="1"/>
</dbReference>
<dbReference type="GO" id="GO:0004571">
    <property type="term" value="F:mannosyl-oligosaccharide 1,2-alpha-mannosidase activity"/>
    <property type="evidence" value="ECO:0007669"/>
    <property type="project" value="UniProtKB-EC"/>
</dbReference>
<evidence type="ECO:0000256" key="2">
    <source>
        <dbReference type="ARBA" id="ARBA00004922"/>
    </source>
</evidence>
<feature type="signal peptide" evidence="16">
    <location>
        <begin position="1"/>
        <end position="16"/>
    </location>
</feature>
<sequence>MLVFPILGLLVLPSIASPVPDDTQPLLKRAPSFRVQRNRADAVKEAFSFAWDGYYKYAFPADELNPISKGKGYSRNGWGATAVDALSTAIIMEIPSIVQTIVDYVPTIDYTRTSNVTSDTVSVFETTIRYLGGMLAGYDLLDGPFSDLLPSSRNIETLLQQSINLANKLSFAFNTTSGIPDNNVNFNAMQRSGQNTGLAVAGTLVLEWTRLSDITGDPIYAKLVQRAEEYLLRPKFQPPFEEPFPGMLGSEIDIETGKFLDASGGWVGGTDSYYEYLIKMFAYDSRRFGEYRDRWIAAADSSIKYLASNPSSRPDLTFLAAYDGKIPVYISQHLACFDGGNFIYGGMVLGEQKYIDFGLKLTAGCRATYVGTATKIGPEIFSWLPKECAGVPLGNLSVPATRTLHKRALNAAQQSPYPKPVGGNGWSKPAELPGSQWSSPNPLPETPLCAEDKECANSAVRIQNDGPGPSPTVKPDCSGVPANQTAFYHKNGFFITNGYYDLRPEVIESYYYAYRITGDTKYQDWAWEAFLAINQTARTPNGFSSFRSVNTPGGGSFGNNQESFFFAEVMKYAYMIFAKDGPWQVNYKGDGKDTFVFNTEAHPVKAVHPPN</sequence>
<dbReference type="OrthoDB" id="8118055at2759"/>
<keyword evidence="12" id="KW-0106">Calcium</keyword>
<evidence type="ECO:0000256" key="14">
    <source>
        <dbReference type="RuleBase" id="RU361193"/>
    </source>
</evidence>
<keyword evidence="12" id="KW-0479">Metal-binding</keyword>
<evidence type="ECO:0000256" key="7">
    <source>
        <dbReference type="ARBA" id="ARBA00023180"/>
    </source>
</evidence>
<evidence type="ECO:0000256" key="3">
    <source>
        <dbReference type="ARBA" id="ARBA00007658"/>
    </source>
</evidence>
<dbReference type="InterPro" id="IPR012341">
    <property type="entry name" value="6hp_glycosidase-like_sf"/>
</dbReference>
<dbReference type="UniPathway" id="UPA00378"/>
<evidence type="ECO:0000256" key="6">
    <source>
        <dbReference type="ARBA" id="ARBA00023157"/>
    </source>
</evidence>
<dbReference type="InterPro" id="IPR001382">
    <property type="entry name" value="Glyco_hydro_47"/>
</dbReference>
<name>A0A8H3V0M0_VENIN</name>
<dbReference type="GO" id="GO:0005975">
    <property type="term" value="P:carbohydrate metabolic process"/>
    <property type="evidence" value="ECO:0007669"/>
    <property type="project" value="InterPro"/>
</dbReference>
<dbReference type="FunFam" id="1.50.10.10:FF:000047">
    <property type="entry name" value="Mannosyl-oligosaccharide alpha-1,2-mannosidase"/>
    <property type="match status" value="1"/>
</dbReference>
<dbReference type="GO" id="GO:0016020">
    <property type="term" value="C:membrane"/>
    <property type="evidence" value="ECO:0007669"/>
    <property type="project" value="InterPro"/>
</dbReference>
<evidence type="ECO:0000256" key="8">
    <source>
        <dbReference type="ARBA" id="ARBA00023295"/>
    </source>
</evidence>
<keyword evidence="6 13" id="KW-1015">Disulfide bond</keyword>
<dbReference type="GO" id="GO:0036503">
    <property type="term" value="P:ERAD pathway"/>
    <property type="evidence" value="ECO:0007669"/>
    <property type="project" value="UniProtKB-ARBA"/>
</dbReference>
<comment type="caution">
    <text evidence="17">The sequence shown here is derived from an EMBL/GenBank/DDBJ whole genome shotgun (WGS) entry which is preliminary data.</text>
</comment>
<dbReference type="EMBL" id="WNWQ01000068">
    <property type="protein sequence ID" value="KAE9980837.1"/>
    <property type="molecule type" value="Genomic_DNA"/>
</dbReference>
<reference evidence="17 18" key="1">
    <citation type="submission" date="2019-11" db="EMBL/GenBank/DDBJ databases">
        <title>Venturia inaequalis Genome Resource.</title>
        <authorList>
            <person name="Lichtner F.J."/>
        </authorList>
    </citation>
    <scope>NUCLEOTIDE SEQUENCE [LARGE SCALE GENOMIC DNA]</scope>
    <source>
        <strain evidence="17">Bline_iso_100314</strain>
    </source>
</reference>
<keyword evidence="8 14" id="KW-0326">Glycosidase</keyword>
<evidence type="ECO:0000256" key="4">
    <source>
        <dbReference type="ARBA" id="ARBA00022729"/>
    </source>
</evidence>
<evidence type="ECO:0000256" key="12">
    <source>
        <dbReference type="PIRSR" id="PIRSR601382-2"/>
    </source>
</evidence>
<accession>A0A8H3V0M0</accession>
<keyword evidence="7" id="KW-0325">Glycoprotein</keyword>
<dbReference type="PANTHER" id="PTHR11742:SF101">
    <property type="entry name" value="MANNOSYL-OLIGOSACCHARIDE ALPHA-1,2-MANNOSIDASE 1B"/>
    <property type="match status" value="1"/>
</dbReference>
<dbReference type="EC" id="3.2.1.-" evidence="14"/>
<dbReference type="InterPro" id="IPR036026">
    <property type="entry name" value="Seven-hairpin_glycosidases"/>
</dbReference>
<feature type="binding site" evidence="12">
    <location>
        <position position="599"/>
    </location>
    <ligand>
        <name>Ca(2+)</name>
        <dbReference type="ChEBI" id="CHEBI:29108"/>
    </ligand>
</feature>
<evidence type="ECO:0000256" key="15">
    <source>
        <dbReference type="SAM" id="MobiDB-lite"/>
    </source>
</evidence>
<comment type="pathway">
    <text evidence="2">Protein modification; protein glycosylation.</text>
</comment>
<feature type="active site" evidence="11">
    <location>
        <position position="271"/>
    </location>
</feature>
<comment type="catalytic activity">
    <reaction evidence="9">
        <text>N(4)-(alpha-D-Man-(1-&gt;2)-alpha-D-Man-(1-&gt;2)-alpha-D-Man-(1-&gt;3)-[alpha-D-Man-(1-&gt;3)-[alpha-D-Man-(1-&gt;2)-alpha-D-Man-(1-&gt;6)]-alpha-D-Man-(1-&gt;6)]-beta-D-Man-(1-&gt;4)-beta-D-GlcNAc-(1-&gt;4)-beta-D-GlcNAc)-L-asparaginyl-[protein] (N-glucan mannose isomer 8A1,2,3B1,3) + 3 H2O = N(4)-(alpha-D-Man-(1-&gt;3)-[alpha-D-Man-(1-&gt;3)-[alpha-D-Man-(1-&gt;6)]-alpha-D-Man-(1-&gt;6)]-beta-D-Man-(1-&gt;4)-beta-D-GlcNAc-(1-&gt;4)-beta-D-GlcNAc)-L-asparaginyl-[protein] (N-glucan mannose isomer 5A1,2) + 3 beta-D-mannose</text>
        <dbReference type="Rhea" id="RHEA:56028"/>
        <dbReference type="Rhea" id="RHEA-COMP:14358"/>
        <dbReference type="Rhea" id="RHEA-COMP:14367"/>
        <dbReference type="ChEBI" id="CHEBI:15377"/>
        <dbReference type="ChEBI" id="CHEBI:28563"/>
        <dbReference type="ChEBI" id="CHEBI:59087"/>
        <dbReference type="ChEBI" id="CHEBI:60628"/>
        <dbReference type="EC" id="3.2.1.113"/>
    </reaction>
</comment>
<organism evidence="17 18">
    <name type="scientific">Venturia inaequalis</name>
    <name type="common">Apple scab fungus</name>
    <dbReference type="NCBI Taxonomy" id="5025"/>
    <lineage>
        <taxon>Eukaryota</taxon>
        <taxon>Fungi</taxon>
        <taxon>Dikarya</taxon>
        <taxon>Ascomycota</taxon>
        <taxon>Pezizomycotina</taxon>
        <taxon>Dothideomycetes</taxon>
        <taxon>Pleosporomycetidae</taxon>
        <taxon>Venturiales</taxon>
        <taxon>Venturiaceae</taxon>
        <taxon>Venturia</taxon>
    </lineage>
</organism>
<keyword evidence="4 16" id="KW-0732">Signal</keyword>
<dbReference type="Proteomes" id="UP000433883">
    <property type="component" value="Unassembled WGS sequence"/>
</dbReference>
<feature type="active site" evidence="11">
    <location>
        <position position="505"/>
    </location>
</feature>
<dbReference type="PRINTS" id="PR00747">
    <property type="entry name" value="GLYHDRLASE47"/>
</dbReference>